<reference evidence="5 6" key="1">
    <citation type="submission" date="2016-10" db="EMBL/GenBank/DDBJ databases">
        <authorList>
            <person name="de Groot N.N."/>
        </authorList>
    </citation>
    <scope>NUCLEOTIDE SEQUENCE [LARGE SCALE GENOMIC DNA]</scope>
    <source>
        <strain evidence="5 6">DSM 19938</strain>
    </source>
</reference>
<feature type="domain" description="SbsA Ig-like" evidence="2">
    <location>
        <begin position="548"/>
        <end position="659"/>
    </location>
</feature>
<keyword evidence="1" id="KW-0732">Signal</keyword>
<dbReference type="Pfam" id="PF14252">
    <property type="entry name" value="DUF4347"/>
    <property type="match status" value="1"/>
</dbReference>
<proteinExistence type="predicted"/>
<dbReference type="Proteomes" id="UP000199532">
    <property type="component" value="Unassembled WGS sequence"/>
</dbReference>
<evidence type="ECO:0000259" key="3">
    <source>
        <dbReference type="Pfam" id="PF14252"/>
    </source>
</evidence>
<name>A0A1H6QME3_9BACT</name>
<dbReference type="NCBIfam" id="TIGR04183">
    <property type="entry name" value="Por_Secre_tail"/>
    <property type="match status" value="1"/>
</dbReference>
<dbReference type="AlphaFoldDB" id="A0A1H6QME3"/>
<dbReference type="EMBL" id="FNXY01000001">
    <property type="protein sequence ID" value="SEI40600.1"/>
    <property type="molecule type" value="Genomic_DNA"/>
</dbReference>
<dbReference type="STRING" id="408657.SAMN04487995_0445"/>
<dbReference type="PANTHER" id="PTHR44103">
    <property type="entry name" value="PROPROTEIN CONVERTASE P"/>
    <property type="match status" value="1"/>
</dbReference>
<dbReference type="RefSeq" id="WP_090331493.1">
    <property type="nucleotide sequence ID" value="NZ_FNXY01000001.1"/>
</dbReference>
<sequence>MKKNFTYLLLAGVMLAAGFVLFLPEQSGLRIQKQKNVVIIDKSLQNYQQLVKASAVDAQVILVENSDQGLRNLQAKISELHNISRIHILTHGTSGNLVLARQQLNEHNLKEFQGFWTALKKSFASEKSELMIYSCELASAATGKSFVDRLHEMLEIPVAGSEDNTGASSKGGNWDLEYTAGQIVKKHVLKFVDFQGLLVPSFTELTGSASPFYQIQIYTDDQLIYGDFDNDGDIDMHILPSLTATENKFYRNNGNGTFVDHTSNNNPFGSLIQKAVFGGANTAFVADWDNDGDVDVWTTKRDIANVAIKNIFYKNNAGVFQELRGTDSPFNGIVISQNIELIYGDFDNDGDIDIHSYSGSGDNQFFRNNGSGGFNQVTGAANPFNNLGDKAAFYSGAKYAHVADWDNDGDVDIFVTKYKNAGDNMLFRNDNGVFTQISGASSPFKDMVFLQDTQLVYGDFDADGDVDILGARSATAETLDFYRNNGSGTFSKITGDQNPFNTLPNTGVFLNNSAKAFVADWDNDKDIDVFTPYRTASAQNIFYRQTDAPPLLSSSAPANGATSVDIESNIVLNFNRAVSGVSGKNIVIKRVSDNGIVATIDATDPKVTGGGTASITINPASDFPATTALYVVIDKGAFKDGEGRIFLGITQNNVVAFTTGVAAVAPSVSTAAVSVLGTTSATLGGNVTNDGGKTVSDRGIVWNTSTDPTVANNKTNIGSGTGSFSQSVAGLPQGTRVYVRAYAINSKGTSYGSTVDFYTKTAVSSITRDQLSPTSALLVSYTVVFAQSVTGVDPSDFTLTTTGVSSAAVTGVSGSGTTYTVSVNTGSGNGTIRLDFTGLSGTQPTVNQTFTAADSYTIYKNSTASNYFRTKAANADWNQTGSWESSADNSFWISATEFPGATASSVNVLTGQTVNLPTGFNATAANLTNSGTINVNSSSLTVAGTFVNNGTLKGSGTLVHSSFTNGGNLAPGSSPGILSFTGNLVNSGTLTMEIGGKTPGTGYDQILVSGAMTMGGTLDVSFINGFTPSVDDEFMLIDAASSTGTFSTVNLPSIAPMLWQTTYNNAAGTLTLKVLADPLPVTLVDFDASKIEAGTFLNWSTSSESNSSHFEIQRSAKNTDWQTIGSVQASNESTSLRKYQFSDNSPLGGENLYRLKMIDKDQTFAFSRIRSVVFAETQVKISTYPNPVTERLFVDLKNTDEIASLQIYNLSGNLIYSAAAYSRDGIPVQSMASGLYVLKLTTVNNQSSSYKFLKN</sequence>
<dbReference type="OrthoDB" id="9805760at2"/>
<dbReference type="InterPro" id="IPR025592">
    <property type="entry name" value="DUF4347"/>
</dbReference>
<dbReference type="InterPro" id="IPR013517">
    <property type="entry name" value="FG-GAP"/>
</dbReference>
<dbReference type="Pfam" id="PF13205">
    <property type="entry name" value="Big_5"/>
    <property type="match status" value="1"/>
</dbReference>
<gene>
    <name evidence="5" type="ORF">SAMN04487995_0445</name>
</gene>
<evidence type="ECO:0000313" key="6">
    <source>
        <dbReference type="Proteomes" id="UP000199532"/>
    </source>
</evidence>
<dbReference type="Pfam" id="PF13517">
    <property type="entry name" value="FG-GAP_3"/>
    <property type="match status" value="3"/>
</dbReference>
<accession>A0A1H6QME3</accession>
<dbReference type="InterPro" id="IPR026444">
    <property type="entry name" value="Secre_tail"/>
</dbReference>
<evidence type="ECO:0000259" key="4">
    <source>
        <dbReference type="Pfam" id="PF18962"/>
    </source>
</evidence>
<keyword evidence="6" id="KW-1185">Reference proteome</keyword>
<protein>
    <submittedName>
        <fullName evidence="5">Por secretion system C-terminal sorting domain-containing protein</fullName>
    </submittedName>
</protein>
<dbReference type="InterPro" id="IPR028994">
    <property type="entry name" value="Integrin_alpha_N"/>
</dbReference>
<dbReference type="PANTHER" id="PTHR44103:SF1">
    <property type="entry name" value="PROPROTEIN CONVERTASE P"/>
    <property type="match status" value="1"/>
</dbReference>
<evidence type="ECO:0000313" key="5">
    <source>
        <dbReference type="EMBL" id="SEI40600.1"/>
    </source>
</evidence>
<dbReference type="Pfam" id="PF18962">
    <property type="entry name" value="Por_Secre_tail"/>
    <property type="match status" value="1"/>
</dbReference>
<feature type="domain" description="DUF4347" evidence="3">
    <location>
        <begin position="37"/>
        <end position="188"/>
    </location>
</feature>
<organism evidence="5 6">
    <name type="scientific">Dyadobacter koreensis</name>
    <dbReference type="NCBI Taxonomy" id="408657"/>
    <lineage>
        <taxon>Bacteria</taxon>
        <taxon>Pseudomonadati</taxon>
        <taxon>Bacteroidota</taxon>
        <taxon>Cytophagia</taxon>
        <taxon>Cytophagales</taxon>
        <taxon>Spirosomataceae</taxon>
        <taxon>Dyadobacter</taxon>
    </lineage>
</organism>
<feature type="domain" description="Secretion system C-terminal sorting" evidence="4">
    <location>
        <begin position="1184"/>
        <end position="1250"/>
    </location>
</feature>
<evidence type="ECO:0000259" key="2">
    <source>
        <dbReference type="Pfam" id="PF13205"/>
    </source>
</evidence>
<dbReference type="InterPro" id="IPR032812">
    <property type="entry name" value="SbsA_Ig"/>
</dbReference>
<dbReference type="SUPFAM" id="SSF69318">
    <property type="entry name" value="Integrin alpha N-terminal domain"/>
    <property type="match status" value="1"/>
</dbReference>
<evidence type="ECO:0000256" key="1">
    <source>
        <dbReference type="ARBA" id="ARBA00022729"/>
    </source>
</evidence>